<keyword evidence="4" id="KW-1185">Reference proteome</keyword>
<evidence type="ECO:0000313" key="3">
    <source>
        <dbReference type="EMBL" id="CAD8091503.1"/>
    </source>
</evidence>
<protein>
    <submittedName>
        <fullName evidence="2">Uncharacterized protein</fullName>
    </submittedName>
</protein>
<sequence>MVYKIRNKSFFWTRAGWKNNWHPKNFNAPRPSSSEFTIGIRCRYDHNSFLRAYHSYRKISRHCKQYFFGNKELEELFQMGLRTFFIVPHIAECQVTQIKHGGERRMVDQIDRDFELVSYNSHPYQLFTYTIWNQYLANQQEAYEQRKNGGKAIEDQVIDHISELVKDEKAKLGAGKQLSIERTAEIVMNVMRQLRAAQQRPNLNNRRADGEFDDFLEQRRPFTAPNNQSATH</sequence>
<gene>
    <name evidence="2" type="ORF">PPRIM_AZ9-3.1.T0220127</name>
    <name evidence="3" type="ORF">PPRIM_AZ9-3.1.T0880103</name>
</gene>
<dbReference type="OMA" id="FANNSHP"/>
<name>A0A8S1KIU9_PARPR</name>
<feature type="compositionally biased region" description="Basic and acidic residues" evidence="1">
    <location>
        <begin position="206"/>
        <end position="220"/>
    </location>
</feature>
<dbReference type="EMBL" id="CAJJDM010000091">
    <property type="protein sequence ID" value="CAD8091503.1"/>
    <property type="molecule type" value="Genomic_DNA"/>
</dbReference>
<reference evidence="2" key="1">
    <citation type="submission" date="2021-01" db="EMBL/GenBank/DDBJ databases">
        <authorList>
            <consortium name="Genoscope - CEA"/>
            <person name="William W."/>
        </authorList>
    </citation>
    <scope>NUCLEOTIDE SEQUENCE</scope>
</reference>
<proteinExistence type="predicted"/>
<dbReference type="EMBL" id="CAJJDM010000020">
    <property type="protein sequence ID" value="CAD8054627.1"/>
    <property type="molecule type" value="Genomic_DNA"/>
</dbReference>
<dbReference type="AlphaFoldDB" id="A0A8S1KIU9"/>
<evidence type="ECO:0000313" key="4">
    <source>
        <dbReference type="Proteomes" id="UP000688137"/>
    </source>
</evidence>
<feature type="region of interest" description="Disordered" evidence="1">
    <location>
        <begin position="198"/>
        <end position="232"/>
    </location>
</feature>
<comment type="caution">
    <text evidence="2">The sequence shown here is derived from an EMBL/GenBank/DDBJ whole genome shotgun (WGS) entry which is preliminary data.</text>
</comment>
<evidence type="ECO:0000256" key="1">
    <source>
        <dbReference type="SAM" id="MobiDB-lite"/>
    </source>
</evidence>
<dbReference type="Proteomes" id="UP000688137">
    <property type="component" value="Unassembled WGS sequence"/>
</dbReference>
<organism evidence="2 4">
    <name type="scientific">Paramecium primaurelia</name>
    <dbReference type="NCBI Taxonomy" id="5886"/>
    <lineage>
        <taxon>Eukaryota</taxon>
        <taxon>Sar</taxon>
        <taxon>Alveolata</taxon>
        <taxon>Ciliophora</taxon>
        <taxon>Intramacronucleata</taxon>
        <taxon>Oligohymenophorea</taxon>
        <taxon>Peniculida</taxon>
        <taxon>Parameciidae</taxon>
        <taxon>Paramecium</taxon>
    </lineage>
</organism>
<evidence type="ECO:0000313" key="2">
    <source>
        <dbReference type="EMBL" id="CAD8054627.1"/>
    </source>
</evidence>
<accession>A0A8S1KIU9</accession>